<evidence type="ECO:0000256" key="3">
    <source>
        <dbReference type="ARBA" id="ARBA00005174"/>
    </source>
</evidence>
<evidence type="ECO:0000256" key="1">
    <source>
        <dbReference type="ARBA" id="ARBA00001936"/>
    </source>
</evidence>
<evidence type="ECO:0000256" key="5">
    <source>
        <dbReference type="ARBA" id="ARBA00022598"/>
    </source>
</evidence>
<dbReference type="HAMAP" id="MF_00138">
    <property type="entry name" value="GARS"/>
    <property type="match status" value="1"/>
</dbReference>
<protein>
    <recommendedName>
        <fullName evidence="4 13">Phosphoribosylamine--glycine ligase</fullName>
        <ecNumber evidence="4 13">6.3.4.13</ecNumber>
    </recommendedName>
    <alternativeName>
        <fullName evidence="13">GARS</fullName>
    </alternativeName>
    <alternativeName>
        <fullName evidence="11 13">Glycinamide ribonucleotide synthetase</fullName>
    </alternativeName>
    <alternativeName>
        <fullName evidence="12 13">Phosphoribosylglycinamide synthetase</fullName>
    </alternativeName>
</protein>
<evidence type="ECO:0000256" key="6">
    <source>
        <dbReference type="ARBA" id="ARBA00022741"/>
    </source>
</evidence>
<dbReference type="InterPro" id="IPR020562">
    <property type="entry name" value="PRibGlycinamide_synth_N"/>
</dbReference>
<reference evidence="16 17" key="1">
    <citation type="submission" date="2018-08" db="EMBL/GenBank/DDBJ databases">
        <title>Comparative genomics of wild bee and flower associated Lactobacillus reveals potential adaptation to the bee host.</title>
        <authorList>
            <person name="Vuong H.Q."/>
            <person name="Mcfrederick Q.S."/>
        </authorList>
    </citation>
    <scope>NUCLEOTIDE SEQUENCE [LARGE SCALE GENOMIC DNA]</scope>
    <source>
        <strain evidence="16 17">HV_13</strain>
    </source>
</reference>
<dbReference type="EC" id="6.3.4.13" evidence="4 13"/>
<dbReference type="InterPro" id="IPR013815">
    <property type="entry name" value="ATP_grasp_subdomain_1"/>
</dbReference>
<dbReference type="PANTHER" id="PTHR43472">
    <property type="entry name" value="PHOSPHORIBOSYLAMINE--GLYCINE LIGASE"/>
    <property type="match status" value="1"/>
</dbReference>
<evidence type="ECO:0000259" key="15">
    <source>
        <dbReference type="PROSITE" id="PS50975"/>
    </source>
</evidence>
<gene>
    <name evidence="13" type="primary">purD</name>
    <name evidence="16" type="ORF">DY114_02945</name>
</gene>
<evidence type="ECO:0000256" key="13">
    <source>
        <dbReference type="HAMAP-Rule" id="MF_00138"/>
    </source>
</evidence>
<evidence type="ECO:0000256" key="7">
    <source>
        <dbReference type="ARBA" id="ARBA00022755"/>
    </source>
</evidence>
<dbReference type="Pfam" id="PF02843">
    <property type="entry name" value="GARS_C"/>
    <property type="match status" value="1"/>
</dbReference>
<comment type="caution">
    <text evidence="16">The sequence shown here is derived from an EMBL/GenBank/DDBJ whole genome shotgun (WGS) entry which is preliminary data.</text>
</comment>
<evidence type="ECO:0000256" key="2">
    <source>
        <dbReference type="ARBA" id="ARBA00001946"/>
    </source>
</evidence>
<keyword evidence="5 13" id="KW-0436">Ligase</keyword>
<keyword evidence="8 14" id="KW-0067">ATP-binding</keyword>
<evidence type="ECO:0000256" key="4">
    <source>
        <dbReference type="ARBA" id="ARBA00013255"/>
    </source>
</evidence>
<evidence type="ECO:0000256" key="9">
    <source>
        <dbReference type="ARBA" id="ARBA00023211"/>
    </source>
</evidence>
<dbReference type="InterPro" id="IPR020560">
    <property type="entry name" value="PRibGlycinamide_synth_C-dom"/>
</dbReference>
<dbReference type="Gene3D" id="3.30.470.20">
    <property type="entry name" value="ATP-grasp fold, B domain"/>
    <property type="match status" value="1"/>
</dbReference>
<evidence type="ECO:0000256" key="11">
    <source>
        <dbReference type="ARBA" id="ARBA00042242"/>
    </source>
</evidence>
<dbReference type="SUPFAM" id="SSF51246">
    <property type="entry name" value="Rudiment single hybrid motif"/>
    <property type="match status" value="1"/>
</dbReference>
<dbReference type="InterPro" id="IPR037123">
    <property type="entry name" value="PRibGlycinamide_synth_C_sf"/>
</dbReference>
<dbReference type="InterPro" id="IPR011054">
    <property type="entry name" value="Rudment_hybrid_motif"/>
</dbReference>
<name>A0ABY2YX77_9LACO</name>
<comment type="catalytic activity">
    <reaction evidence="13">
        <text>5-phospho-beta-D-ribosylamine + glycine + ATP = N(1)-(5-phospho-beta-D-ribosyl)glycinamide + ADP + phosphate + H(+)</text>
        <dbReference type="Rhea" id="RHEA:17453"/>
        <dbReference type="ChEBI" id="CHEBI:15378"/>
        <dbReference type="ChEBI" id="CHEBI:30616"/>
        <dbReference type="ChEBI" id="CHEBI:43474"/>
        <dbReference type="ChEBI" id="CHEBI:57305"/>
        <dbReference type="ChEBI" id="CHEBI:58681"/>
        <dbReference type="ChEBI" id="CHEBI:143788"/>
        <dbReference type="ChEBI" id="CHEBI:456216"/>
        <dbReference type="EC" id="6.3.4.13"/>
    </reaction>
</comment>
<dbReference type="Gene3D" id="3.90.600.10">
    <property type="entry name" value="Phosphoribosylglycinamide synthetase, C-terminal domain"/>
    <property type="match status" value="1"/>
</dbReference>
<proteinExistence type="inferred from homology"/>
<dbReference type="Gene3D" id="3.40.50.20">
    <property type="match status" value="1"/>
</dbReference>
<evidence type="ECO:0000256" key="14">
    <source>
        <dbReference type="PROSITE-ProRule" id="PRU00409"/>
    </source>
</evidence>
<dbReference type="Pfam" id="PF01071">
    <property type="entry name" value="GARS_A"/>
    <property type="match status" value="1"/>
</dbReference>
<dbReference type="SUPFAM" id="SSF52440">
    <property type="entry name" value="PreATP-grasp domain"/>
    <property type="match status" value="1"/>
</dbReference>
<dbReference type="SUPFAM" id="SSF56059">
    <property type="entry name" value="Glutathione synthetase ATP-binding domain-like"/>
    <property type="match status" value="1"/>
</dbReference>
<dbReference type="Pfam" id="PF02844">
    <property type="entry name" value="GARS_N"/>
    <property type="match status" value="1"/>
</dbReference>
<dbReference type="NCBIfam" id="TIGR00877">
    <property type="entry name" value="purD"/>
    <property type="match status" value="1"/>
</dbReference>
<evidence type="ECO:0000256" key="10">
    <source>
        <dbReference type="ARBA" id="ARBA00038345"/>
    </source>
</evidence>
<dbReference type="InterPro" id="IPR000115">
    <property type="entry name" value="PRibGlycinamide_synth"/>
</dbReference>
<sequence length="415" mass="45865">MENWLVIGSGGREYSIAQCLAKKDNRSVYVAPGNPMMERMDNVHCVQINEMDFNALTLFSQSHHVVCTIVGPEQPLSKGIVDVFKKSGLKIFGPDQYTAQLESSKVFAKDMMQKASIPTADYQEFYDTNSALAYVDSHNLPLVIKANGLAGGKGVIIVNTKSQATNAINHLFSLPNQQSIIIEEYLDGEEFSFIVMANGEKFIPMPLAQDHKRLMNNDEGPNTGGMGAYSPLPQFGNEVTQNAINKVIKPLLSTMVNEGHPFVGFLYAGLIMTKQGIKVIEFNVRMGDPETQVILPQLKSDLGDLIINLLDGKKIHVKWDASKYYLGTVLAAKGYPKKPSDHLELPKFPDGTNIIYSGVQDDNGLIYSHGGRVLMVTTKSNNILNAQHQINELILKSVNQNNYLYRSDIGLKAIK</sequence>
<dbReference type="Gene3D" id="3.30.1490.20">
    <property type="entry name" value="ATP-grasp fold, A domain"/>
    <property type="match status" value="1"/>
</dbReference>
<dbReference type="PROSITE" id="PS50975">
    <property type="entry name" value="ATP_GRASP"/>
    <property type="match status" value="1"/>
</dbReference>
<evidence type="ECO:0000256" key="8">
    <source>
        <dbReference type="ARBA" id="ARBA00022840"/>
    </source>
</evidence>
<comment type="pathway">
    <text evidence="3 13">Purine metabolism; IMP biosynthesis via de novo pathway; N(1)-(5-phospho-D-ribosyl)glycinamide from 5-phospho-alpha-D-ribose 1-diphosphate: step 2/2.</text>
</comment>
<dbReference type="InterPro" id="IPR011761">
    <property type="entry name" value="ATP-grasp"/>
</dbReference>
<keyword evidence="6 14" id="KW-0547">Nucleotide-binding</keyword>
<dbReference type="EMBL" id="QUAV01000002">
    <property type="protein sequence ID" value="TPR25575.1"/>
    <property type="molecule type" value="Genomic_DNA"/>
</dbReference>
<dbReference type="SMART" id="SM01210">
    <property type="entry name" value="GARS_C"/>
    <property type="match status" value="1"/>
</dbReference>
<accession>A0ABY2YX77</accession>
<dbReference type="InterPro" id="IPR020561">
    <property type="entry name" value="PRibGlycinamid_synth_ATP-grasp"/>
</dbReference>
<feature type="domain" description="ATP-grasp" evidence="15">
    <location>
        <begin position="109"/>
        <end position="311"/>
    </location>
</feature>
<comment type="similarity">
    <text evidence="10 13">Belongs to the GARS family.</text>
</comment>
<dbReference type="InterPro" id="IPR016185">
    <property type="entry name" value="PreATP-grasp_dom_sf"/>
</dbReference>
<dbReference type="RefSeq" id="WP_105964607.1">
    <property type="nucleotide sequence ID" value="NZ_POSO01000003.1"/>
</dbReference>
<dbReference type="SMART" id="SM01209">
    <property type="entry name" value="GARS_A"/>
    <property type="match status" value="1"/>
</dbReference>
<keyword evidence="17" id="KW-1185">Reference proteome</keyword>
<organism evidence="16 17">
    <name type="scientific">Apilactobacillus micheneri</name>
    <dbReference type="NCBI Taxonomy" id="1899430"/>
    <lineage>
        <taxon>Bacteria</taxon>
        <taxon>Bacillati</taxon>
        <taxon>Bacillota</taxon>
        <taxon>Bacilli</taxon>
        <taxon>Lactobacillales</taxon>
        <taxon>Lactobacillaceae</taxon>
        <taxon>Apilactobacillus</taxon>
    </lineage>
</organism>
<evidence type="ECO:0000256" key="12">
    <source>
        <dbReference type="ARBA" id="ARBA00042864"/>
    </source>
</evidence>
<comment type="cofactor">
    <cofactor evidence="1">
        <name>Mn(2+)</name>
        <dbReference type="ChEBI" id="CHEBI:29035"/>
    </cofactor>
</comment>
<comment type="cofactor">
    <cofactor evidence="2">
        <name>Mg(2+)</name>
        <dbReference type="ChEBI" id="CHEBI:18420"/>
    </cofactor>
</comment>
<evidence type="ECO:0000313" key="17">
    <source>
        <dbReference type="Proteomes" id="UP000777560"/>
    </source>
</evidence>
<evidence type="ECO:0000313" key="16">
    <source>
        <dbReference type="EMBL" id="TPR25575.1"/>
    </source>
</evidence>
<dbReference type="PANTHER" id="PTHR43472:SF1">
    <property type="entry name" value="PHOSPHORIBOSYLAMINE--GLYCINE LIGASE, CHLOROPLASTIC"/>
    <property type="match status" value="1"/>
</dbReference>
<dbReference type="Proteomes" id="UP000777560">
    <property type="component" value="Unassembled WGS sequence"/>
</dbReference>
<keyword evidence="9" id="KW-0464">Manganese</keyword>
<dbReference type="GO" id="GO:0004637">
    <property type="term" value="F:phosphoribosylamine-glycine ligase activity"/>
    <property type="evidence" value="ECO:0007669"/>
    <property type="project" value="UniProtKB-EC"/>
</dbReference>
<keyword evidence="7 13" id="KW-0658">Purine biosynthesis</keyword>